<dbReference type="Proteomes" id="UP000827872">
    <property type="component" value="Linkage Group LG09"/>
</dbReference>
<proteinExistence type="predicted"/>
<name>A0ACB8FBI7_9SAUR</name>
<accession>A0ACB8FBI7</accession>
<keyword evidence="2" id="KW-1185">Reference proteome</keyword>
<evidence type="ECO:0000313" key="2">
    <source>
        <dbReference type="Proteomes" id="UP000827872"/>
    </source>
</evidence>
<organism evidence="1 2">
    <name type="scientific">Sphaerodactylus townsendi</name>
    <dbReference type="NCBI Taxonomy" id="933632"/>
    <lineage>
        <taxon>Eukaryota</taxon>
        <taxon>Metazoa</taxon>
        <taxon>Chordata</taxon>
        <taxon>Craniata</taxon>
        <taxon>Vertebrata</taxon>
        <taxon>Euteleostomi</taxon>
        <taxon>Lepidosauria</taxon>
        <taxon>Squamata</taxon>
        <taxon>Bifurcata</taxon>
        <taxon>Gekkota</taxon>
        <taxon>Sphaerodactylidae</taxon>
        <taxon>Sphaerodactylus</taxon>
    </lineage>
</organism>
<dbReference type="EMBL" id="CM037622">
    <property type="protein sequence ID" value="KAH8002837.1"/>
    <property type="molecule type" value="Genomic_DNA"/>
</dbReference>
<sequence length="258" mass="27993">MNRVLQKDFKRFLGLQSFLSTRPRGGKVPDLSRRTLVEGWCEAQPQAAPFPPPGVGAPWQPYPDPPSAQLALGDHQLRGSSSSSHRSLPDPLLLSLPSSALLRMELLAAALSATCALDHEGSAESVAGARSAGSGSPSMAGPVPILEESPVLQDCSAVFPEGLQMIHPMTADSWKNFIEQIGLLYQEYRDTSTRQEIETRRLQDSQTDTEECTATEETPSEKESTDIVENKAVPQCSETPLLGLTYGKIFQKSEAVVF</sequence>
<gene>
    <name evidence="1" type="ORF">K3G42_001325</name>
</gene>
<comment type="caution">
    <text evidence="1">The sequence shown here is derived from an EMBL/GenBank/DDBJ whole genome shotgun (WGS) entry which is preliminary data.</text>
</comment>
<reference evidence="1" key="1">
    <citation type="submission" date="2021-08" db="EMBL/GenBank/DDBJ databases">
        <title>The first chromosome-level gecko genome reveals the dynamic sex chromosomes of Neotropical dwarf geckos (Sphaerodactylidae: Sphaerodactylus).</title>
        <authorList>
            <person name="Pinto B.J."/>
            <person name="Keating S.E."/>
            <person name="Gamble T."/>
        </authorList>
    </citation>
    <scope>NUCLEOTIDE SEQUENCE</scope>
    <source>
        <strain evidence="1">TG3544</strain>
    </source>
</reference>
<protein>
    <submittedName>
        <fullName evidence="1">Uncharacterized protein</fullName>
    </submittedName>
</protein>
<evidence type="ECO:0000313" key="1">
    <source>
        <dbReference type="EMBL" id="KAH8002837.1"/>
    </source>
</evidence>